<dbReference type="Proteomes" id="UP000614410">
    <property type="component" value="Unassembled WGS sequence"/>
</dbReference>
<organism evidence="6 7">
    <name type="scientific">Candidatus Amunia macphersoniae</name>
    <dbReference type="NCBI Taxonomy" id="3127014"/>
    <lineage>
        <taxon>Bacteria</taxon>
        <taxon>Bacillati</taxon>
        <taxon>Candidatus Dormiibacterota</taxon>
        <taxon>Candidatus Dormibacteria</taxon>
        <taxon>Candidatus Aeolococcales</taxon>
        <taxon>Candidatus Aeolococcaceae</taxon>
        <taxon>Candidatus Amunia</taxon>
    </lineage>
</organism>
<dbReference type="PANTHER" id="PTHR34216">
    <property type="match status" value="1"/>
</dbReference>
<feature type="chain" id="PRO_5036721029" evidence="4">
    <location>
        <begin position="35"/>
        <end position="382"/>
    </location>
</feature>
<evidence type="ECO:0000256" key="2">
    <source>
        <dbReference type="ARBA" id="ARBA00022729"/>
    </source>
</evidence>
<dbReference type="Gene3D" id="3.20.20.370">
    <property type="entry name" value="Glycoside hydrolase/deacetylase"/>
    <property type="match status" value="1"/>
</dbReference>
<dbReference type="InterPro" id="IPR011330">
    <property type="entry name" value="Glyco_hydro/deAcase_b/a-brl"/>
</dbReference>
<protein>
    <submittedName>
        <fullName evidence="6">Polysaccharide deacetylase family protein</fullName>
    </submittedName>
</protein>
<dbReference type="EMBL" id="JAEKNN010000046">
    <property type="protein sequence ID" value="MBJ7609514.1"/>
    <property type="molecule type" value="Genomic_DNA"/>
</dbReference>
<reference evidence="6 7" key="1">
    <citation type="submission" date="2020-10" db="EMBL/GenBank/DDBJ databases">
        <title>Ca. Dormibacterota MAGs.</title>
        <authorList>
            <person name="Montgomery K."/>
        </authorList>
    </citation>
    <scope>NUCLEOTIDE SEQUENCE [LARGE SCALE GENOMIC DNA]</scope>
    <source>
        <strain evidence="6">Mitchell_Peninsula_5</strain>
    </source>
</reference>
<evidence type="ECO:0000256" key="4">
    <source>
        <dbReference type="SAM" id="SignalP"/>
    </source>
</evidence>
<dbReference type="InterPro" id="IPR051398">
    <property type="entry name" value="Polysacch_Deacetylase"/>
</dbReference>
<dbReference type="Pfam" id="PF01522">
    <property type="entry name" value="Polysacc_deac_1"/>
    <property type="match status" value="1"/>
</dbReference>
<name>A0A934KN86_9BACT</name>
<evidence type="ECO:0000256" key="3">
    <source>
        <dbReference type="SAM" id="MobiDB-lite"/>
    </source>
</evidence>
<feature type="signal peptide" evidence="4">
    <location>
        <begin position="1"/>
        <end position="34"/>
    </location>
</feature>
<evidence type="ECO:0000256" key="1">
    <source>
        <dbReference type="ARBA" id="ARBA00004613"/>
    </source>
</evidence>
<feature type="region of interest" description="Disordered" evidence="3">
    <location>
        <begin position="337"/>
        <end position="382"/>
    </location>
</feature>
<dbReference type="GO" id="GO:0016810">
    <property type="term" value="F:hydrolase activity, acting on carbon-nitrogen (but not peptide) bonds"/>
    <property type="evidence" value="ECO:0007669"/>
    <property type="project" value="InterPro"/>
</dbReference>
<evidence type="ECO:0000313" key="6">
    <source>
        <dbReference type="EMBL" id="MBJ7609514.1"/>
    </source>
</evidence>
<dbReference type="InterPro" id="IPR002509">
    <property type="entry name" value="NODB_dom"/>
</dbReference>
<dbReference type="GO" id="GO:0005576">
    <property type="term" value="C:extracellular region"/>
    <property type="evidence" value="ECO:0007669"/>
    <property type="project" value="UniProtKB-SubCell"/>
</dbReference>
<feature type="domain" description="NodB homology" evidence="5">
    <location>
        <begin position="177"/>
        <end position="382"/>
    </location>
</feature>
<dbReference type="GO" id="GO:0005975">
    <property type="term" value="P:carbohydrate metabolic process"/>
    <property type="evidence" value="ECO:0007669"/>
    <property type="project" value="InterPro"/>
</dbReference>
<comment type="subcellular location">
    <subcellularLocation>
        <location evidence="1">Secreted</location>
    </subcellularLocation>
</comment>
<keyword evidence="2 4" id="KW-0732">Signal</keyword>
<proteinExistence type="predicted"/>
<dbReference type="CDD" id="cd10918">
    <property type="entry name" value="CE4_NodB_like_5s_6s"/>
    <property type="match status" value="1"/>
</dbReference>
<dbReference type="SUPFAM" id="SSF88713">
    <property type="entry name" value="Glycoside hydrolase/deacetylase"/>
    <property type="match status" value="1"/>
</dbReference>
<comment type="caution">
    <text evidence="6">The sequence shown here is derived from an EMBL/GenBank/DDBJ whole genome shotgun (WGS) entry which is preliminary data.</text>
</comment>
<dbReference type="AlphaFoldDB" id="A0A934KN86"/>
<dbReference type="PROSITE" id="PS51677">
    <property type="entry name" value="NODB"/>
    <property type="match status" value="1"/>
</dbReference>
<sequence>MPITPGHTRRTNRRLAVVSLVVVAGLSAHTVASALPARVMVAVGGQQPMEGLTASPIVDGNDVAATPSLTVPSPLTIGGAPLTTAPPSHARPRPYVEAQTHVTIAARDAPRLTVPILNYHYILDVPPDPHNMLLYNLSISPRLFAEQMEVLHVEHATPITMSMLMDALAGKRALPSHPVVLTFDDGYVDFATSAQPILAKYGFVATEYVVSGFMDHSGYMTTAQVRQMDTAGMVIGSHTMHHVDLASTSLAAARAEIVGGKVAMEQTLHHPVRDFAYPYGEFNAAVEGMVSEAGFRDAVITKAGQSHALADAFEFHRTHIGGAPSLATFAQEAGLTPLTPAQPDQISNDPAVRPSPSASGAADATTGRAQPGKQARQAVRSS</sequence>
<evidence type="ECO:0000313" key="7">
    <source>
        <dbReference type="Proteomes" id="UP000614410"/>
    </source>
</evidence>
<evidence type="ECO:0000259" key="5">
    <source>
        <dbReference type="PROSITE" id="PS51677"/>
    </source>
</evidence>
<dbReference type="PANTHER" id="PTHR34216:SF3">
    <property type="entry name" value="POLY-BETA-1,6-N-ACETYL-D-GLUCOSAMINE N-DEACETYLASE"/>
    <property type="match status" value="1"/>
</dbReference>
<accession>A0A934KN86</accession>
<gene>
    <name evidence="6" type="ORF">JF887_08830</name>
</gene>